<feature type="compositionally biased region" description="Polar residues" evidence="2">
    <location>
        <begin position="1"/>
        <end position="12"/>
    </location>
</feature>
<accession>A0A0S4JQ78</accession>
<feature type="compositionally biased region" description="Low complexity" evidence="2">
    <location>
        <begin position="235"/>
        <end position="248"/>
    </location>
</feature>
<keyword evidence="1" id="KW-0175">Coiled coil</keyword>
<reference evidence="4" key="1">
    <citation type="submission" date="2015-09" db="EMBL/GenBank/DDBJ databases">
        <authorList>
            <consortium name="Pathogen Informatics"/>
        </authorList>
    </citation>
    <scope>NUCLEOTIDE SEQUENCE [LARGE SCALE GENOMIC DNA]</scope>
    <source>
        <strain evidence="4">Lake Konstanz</strain>
    </source>
</reference>
<dbReference type="Proteomes" id="UP000051952">
    <property type="component" value="Unassembled WGS sequence"/>
</dbReference>
<gene>
    <name evidence="3" type="ORF">BSAL_36855</name>
</gene>
<evidence type="ECO:0000256" key="1">
    <source>
        <dbReference type="SAM" id="Coils"/>
    </source>
</evidence>
<dbReference type="AlphaFoldDB" id="A0A0S4JQ78"/>
<evidence type="ECO:0000256" key="2">
    <source>
        <dbReference type="SAM" id="MobiDB-lite"/>
    </source>
</evidence>
<feature type="region of interest" description="Disordered" evidence="2">
    <location>
        <begin position="188"/>
        <end position="275"/>
    </location>
</feature>
<feature type="region of interest" description="Disordered" evidence="2">
    <location>
        <begin position="1"/>
        <end position="47"/>
    </location>
</feature>
<protein>
    <submittedName>
        <fullName evidence="3">Uncharacterized protein</fullName>
    </submittedName>
</protein>
<evidence type="ECO:0000313" key="4">
    <source>
        <dbReference type="Proteomes" id="UP000051952"/>
    </source>
</evidence>
<feature type="region of interest" description="Disordered" evidence="2">
    <location>
        <begin position="139"/>
        <end position="173"/>
    </location>
</feature>
<feature type="coiled-coil region" evidence="1">
    <location>
        <begin position="334"/>
        <end position="374"/>
    </location>
</feature>
<feature type="compositionally biased region" description="Polar residues" evidence="2">
    <location>
        <begin position="191"/>
        <end position="213"/>
    </location>
</feature>
<dbReference type="EMBL" id="CYKH01002034">
    <property type="protein sequence ID" value="CUG92353.1"/>
    <property type="molecule type" value="Genomic_DNA"/>
</dbReference>
<evidence type="ECO:0000313" key="3">
    <source>
        <dbReference type="EMBL" id="CUG92353.1"/>
    </source>
</evidence>
<sequence>MLYQSPGASTFASPPPISDVSMSTDDQAHHSHHHQHDDMAAQQQQQHRIRNQLEDHSQMYGGSHWFAGGSIPDTHVVAGQSLQQVDERTLLPTAPTTAATTAIVSVHLLTTTTSARIYLSRGTFISNHSTRLLRHNAALRKKKKKAVPAAGGRPNPATPHRTNNNSSSSVGASAHYHDFSSYLFEQRDVHQQSQPQHQAPTPQRRSPQRSGTPGRTPHQHGKVLPSPFTAPRIQTTPSSHTPGPSPSSNNMVQRSPQRLGPHGQWERDGDVQGSTEYQSGQIALRGAQDHASGVTHWDASGRMVYYVDVRPSTRNMSTGIPRGFGGLDTIPAAARQAQRNIEDMQQDVARIRKLELQRKLREDLDQQIRDKQQRKLKEWEAEVVTVYGPAMVLDDSQRRKVSKSQHQSLQGVWRAQAAEASRRKAEEDAYYKPYEENWNDLKSDMERMRHDDVSKNLQRRQNSWLEAWKDQQAAEGEMKKAAAAERHRQEQLSVAPHIANYSDRILLAEQQKREAHAAYNNALREQVHDRNRRKYEELAEEYANDPGVNTYHRAPVQRSWNQEALQDRGGSFLKRV</sequence>
<dbReference type="VEuPathDB" id="TriTrypDB:BSAL_36855"/>
<name>A0A0S4JQ78_BODSA</name>
<organism evidence="3 4">
    <name type="scientific">Bodo saltans</name>
    <name type="common">Flagellated protozoan</name>
    <dbReference type="NCBI Taxonomy" id="75058"/>
    <lineage>
        <taxon>Eukaryota</taxon>
        <taxon>Discoba</taxon>
        <taxon>Euglenozoa</taxon>
        <taxon>Kinetoplastea</taxon>
        <taxon>Metakinetoplastina</taxon>
        <taxon>Eubodonida</taxon>
        <taxon>Bodonidae</taxon>
        <taxon>Bodo</taxon>
    </lineage>
</organism>
<keyword evidence="4" id="KW-1185">Reference proteome</keyword>
<proteinExistence type="predicted"/>